<keyword evidence="1" id="KW-0378">Hydrolase</keyword>
<keyword evidence="4" id="KW-1185">Reference proteome</keyword>
<dbReference type="NCBIfam" id="NF033748">
    <property type="entry name" value="class_F_sortase"/>
    <property type="match status" value="1"/>
</dbReference>
<dbReference type="EMBL" id="CP023697">
    <property type="protein sequence ID" value="QEV09667.1"/>
    <property type="molecule type" value="Genomic_DNA"/>
</dbReference>
<organism evidence="3 4">
    <name type="scientific">Streptomyces prasinus</name>
    <dbReference type="NCBI Taxonomy" id="67345"/>
    <lineage>
        <taxon>Bacteria</taxon>
        <taxon>Bacillati</taxon>
        <taxon>Actinomycetota</taxon>
        <taxon>Actinomycetes</taxon>
        <taxon>Kitasatosporales</taxon>
        <taxon>Streptomycetaceae</taxon>
        <taxon>Streptomyces</taxon>
    </lineage>
</organism>
<reference evidence="3 4" key="1">
    <citation type="submission" date="2017-09" db="EMBL/GenBank/DDBJ databases">
        <authorList>
            <person name="Lee N."/>
            <person name="Cho B.-K."/>
        </authorList>
    </citation>
    <scope>NUCLEOTIDE SEQUENCE [LARGE SCALE GENOMIC DNA]</scope>
    <source>
        <strain evidence="3 4">ATCC 13879</strain>
    </source>
</reference>
<accession>A0ABX6B3F0</accession>
<dbReference type="SUPFAM" id="SSF63817">
    <property type="entry name" value="Sortase"/>
    <property type="match status" value="1"/>
</dbReference>
<evidence type="ECO:0000256" key="2">
    <source>
        <dbReference type="SAM" id="MobiDB-lite"/>
    </source>
</evidence>
<evidence type="ECO:0000313" key="3">
    <source>
        <dbReference type="EMBL" id="QEV09667.1"/>
    </source>
</evidence>
<evidence type="ECO:0000313" key="4">
    <source>
        <dbReference type="Proteomes" id="UP000326041"/>
    </source>
</evidence>
<proteinExistence type="predicted"/>
<dbReference type="Gene3D" id="2.40.260.10">
    <property type="entry name" value="Sortase"/>
    <property type="match status" value="1"/>
</dbReference>
<dbReference type="RefSeq" id="WP_055604447.1">
    <property type="nucleotide sequence ID" value="NZ_CP023697.1"/>
</dbReference>
<feature type="region of interest" description="Disordered" evidence="2">
    <location>
        <begin position="20"/>
        <end position="53"/>
    </location>
</feature>
<dbReference type="InterPro" id="IPR042001">
    <property type="entry name" value="Sortase_F"/>
</dbReference>
<dbReference type="CDD" id="cd05829">
    <property type="entry name" value="Sortase_F"/>
    <property type="match status" value="1"/>
</dbReference>
<name>A0ABX6B3F0_9ACTN</name>
<dbReference type="Pfam" id="PF04203">
    <property type="entry name" value="Sortase"/>
    <property type="match status" value="1"/>
</dbReference>
<dbReference type="InterPro" id="IPR023365">
    <property type="entry name" value="Sortase_dom-sf"/>
</dbReference>
<evidence type="ECO:0000256" key="1">
    <source>
        <dbReference type="ARBA" id="ARBA00022801"/>
    </source>
</evidence>
<dbReference type="InterPro" id="IPR005754">
    <property type="entry name" value="Sortase"/>
</dbReference>
<dbReference type="Proteomes" id="UP000326041">
    <property type="component" value="Chromosome"/>
</dbReference>
<dbReference type="GeneID" id="95539157"/>
<gene>
    <name evidence="3" type="ORF">CP972_32325</name>
</gene>
<sequence>MTLSVTFSLLTGIARMISDPSDEAPATAVRADDAAGGGAPPSQQQPPRPSRPVKVAVPSLFVEAPVTGLGLDGKGRLGAPPLNRPGLVGWYRDGPSPGEAGTSLLVGHRDTRTGPAIFLNLNAMRRGDTVKVTRADRHIAVFTVDEVKTYTKDGFPDDKVYGATGRPELRLMTCGGRFNEKSGYSANVVVFAHLTSLRSQAV</sequence>
<protein>
    <submittedName>
        <fullName evidence="3">Class F sortase</fullName>
    </submittedName>
</protein>